<dbReference type="Proteomes" id="UP000480556">
    <property type="component" value="Unassembled WGS sequence"/>
</dbReference>
<gene>
    <name evidence="2" type="ORF">GFH30_07570</name>
    <name evidence="1" type="ORF">GHJ48_02035</name>
</gene>
<proteinExistence type="predicted"/>
<organism evidence="1 4">
    <name type="scientific">Acinetobacter wanghuae</name>
    <dbReference type="NCBI Taxonomy" id="2662362"/>
    <lineage>
        <taxon>Bacteria</taxon>
        <taxon>Pseudomonadati</taxon>
        <taxon>Pseudomonadota</taxon>
        <taxon>Gammaproteobacteria</taxon>
        <taxon>Moraxellales</taxon>
        <taxon>Moraxellaceae</taxon>
        <taxon>Acinetobacter</taxon>
    </lineage>
</organism>
<dbReference type="RefSeq" id="WP_153371650.1">
    <property type="nucleotide sequence ID" value="NZ_CP045650.1"/>
</dbReference>
<protein>
    <submittedName>
        <fullName evidence="1">Uncharacterized protein</fullName>
    </submittedName>
</protein>
<evidence type="ECO:0000313" key="1">
    <source>
        <dbReference type="EMBL" id="MQW91190.1"/>
    </source>
</evidence>
<keyword evidence="3" id="KW-1185">Reference proteome</keyword>
<name>A0A5Q0P6E2_9GAMM</name>
<evidence type="ECO:0000313" key="4">
    <source>
        <dbReference type="Proteomes" id="UP000480556"/>
    </source>
</evidence>
<evidence type="ECO:0000313" key="3">
    <source>
        <dbReference type="Proteomes" id="UP000327478"/>
    </source>
</evidence>
<dbReference type="AlphaFoldDB" id="A0A5Q0P6E2"/>
<dbReference type="Proteomes" id="UP000327478">
    <property type="component" value="Chromosome"/>
</dbReference>
<dbReference type="EMBL" id="WITK01000002">
    <property type="protein sequence ID" value="MQW91190.1"/>
    <property type="molecule type" value="Genomic_DNA"/>
</dbReference>
<evidence type="ECO:0000313" key="2">
    <source>
        <dbReference type="EMBL" id="QGA11258.1"/>
    </source>
</evidence>
<dbReference type="EMBL" id="CP045650">
    <property type="protein sequence ID" value="QGA11258.1"/>
    <property type="molecule type" value="Genomic_DNA"/>
</dbReference>
<accession>A0A5Q0P6E2</accession>
<sequence length="69" mass="8065">MLVKIEDGFYLNSQHIISVQISKNVSSHLFEMKLQYSPSSVQMNAEYIKVFDSQLEAEIFLNELNQKIR</sequence>
<reference evidence="3 4" key="1">
    <citation type="submission" date="2019-10" db="EMBL/GenBank/DDBJ databases">
        <authorList>
            <person name="Dong K."/>
        </authorList>
    </citation>
    <scope>NUCLEOTIDE SEQUENCE [LARGE SCALE GENOMIC DNA]</scope>
    <source>
        <strain evidence="3">dk386</strain>
        <strain evidence="2">Dk386</strain>
        <strain evidence="1">Dk771</strain>
        <strain evidence="4">dk771</strain>
    </source>
</reference>